<gene>
    <name evidence="3" type="ORF">J0A66_13475</name>
</gene>
<accession>A0A939DQA1</accession>
<reference evidence="3" key="1">
    <citation type="submission" date="2021-03" db="EMBL/GenBank/DDBJ databases">
        <title>novel species isolated from a fishpond in China.</title>
        <authorList>
            <person name="Lu H."/>
            <person name="Cai Z."/>
        </authorList>
    </citation>
    <scope>NUCLEOTIDE SEQUENCE</scope>
    <source>
        <strain evidence="3">JCM 30855</strain>
    </source>
</reference>
<name>A0A939DQA1_9ALTE</name>
<organism evidence="3 4">
    <name type="scientific">Bowmanella dokdonensis</name>
    <dbReference type="NCBI Taxonomy" id="751969"/>
    <lineage>
        <taxon>Bacteria</taxon>
        <taxon>Pseudomonadati</taxon>
        <taxon>Pseudomonadota</taxon>
        <taxon>Gammaproteobacteria</taxon>
        <taxon>Alteromonadales</taxon>
        <taxon>Alteromonadaceae</taxon>
        <taxon>Bowmanella</taxon>
    </lineage>
</organism>
<sequence>MGFELKVDEPVEDGIKRIAKAQTEKIFADLSDEALSHHDKVHQVRKRCKKIRGLVRLVRPQFEQYQQANQAFRDAPRLLSPLRDAQSVIDTFDKLMEAFDNQLKGPAFASVKQVLLNRRERLSKDKRGIQSKLAKFKKRIERAAKEIGDWQLKQAGSKALSGGLAKTYQRGLKAMAKAHASPSTENFHQWRKRCKYHWYHLRLLTPCWAPVLAPLAEQVHQLSDSLGEEHDLAVLRGTILASPHEFGQFADLQLLFGMIDRRRAALRSRAFNLGRKVFVLNARQTAKCYSAYWQAWQEEDAELHQPSPFDAQA</sequence>
<dbReference type="RefSeq" id="WP_206574354.1">
    <property type="nucleotide sequence ID" value="NZ_JAFKCV010000007.1"/>
</dbReference>
<protein>
    <submittedName>
        <fullName evidence="3">CHAD domain-containing protein</fullName>
    </submittedName>
</protein>
<keyword evidence="4" id="KW-1185">Reference proteome</keyword>
<dbReference type="InterPro" id="IPR007899">
    <property type="entry name" value="CHAD_dom"/>
</dbReference>
<comment type="caution">
    <text evidence="3">The sequence shown here is derived from an EMBL/GenBank/DDBJ whole genome shotgun (WGS) entry which is preliminary data.</text>
</comment>
<keyword evidence="1" id="KW-0175">Coiled coil</keyword>
<feature type="domain" description="CHAD" evidence="2">
    <location>
        <begin position="8"/>
        <end position="301"/>
    </location>
</feature>
<dbReference type="Pfam" id="PF05235">
    <property type="entry name" value="CHAD"/>
    <property type="match status" value="1"/>
</dbReference>
<dbReference type="EMBL" id="JAFKCV010000007">
    <property type="protein sequence ID" value="MBN7826240.1"/>
    <property type="molecule type" value="Genomic_DNA"/>
</dbReference>
<feature type="coiled-coil region" evidence="1">
    <location>
        <begin position="119"/>
        <end position="153"/>
    </location>
</feature>
<dbReference type="Gene3D" id="1.40.20.10">
    <property type="entry name" value="CHAD domain"/>
    <property type="match status" value="1"/>
</dbReference>
<evidence type="ECO:0000313" key="4">
    <source>
        <dbReference type="Proteomes" id="UP000664654"/>
    </source>
</evidence>
<evidence type="ECO:0000259" key="2">
    <source>
        <dbReference type="PROSITE" id="PS51708"/>
    </source>
</evidence>
<dbReference type="PROSITE" id="PS51708">
    <property type="entry name" value="CHAD"/>
    <property type="match status" value="1"/>
</dbReference>
<proteinExistence type="predicted"/>
<dbReference type="AlphaFoldDB" id="A0A939DQA1"/>
<evidence type="ECO:0000313" key="3">
    <source>
        <dbReference type="EMBL" id="MBN7826240.1"/>
    </source>
</evidence>
<dbReference type="Proteomes" id="UP000664654">
    <property type="component" value="Unassembled WGS sequence"/>
</dbReference>
<evidence type="ECO:0000256" key="1">
    <source>
        <dbReference type="SAM" id="Coils"/>
    </source>
</evidence>
<dbReference type="InterPro" id="IPR038186">
    <property type="entry name" value="CHAD_dom_sf"/>
</dbReference>
<dbReference type="PANTHER" id="PTHR39339">
    <property type="entry name" value="SLR1444 PROTEIN"/>
    <property type="match status" value="1"/>
</dbReference>
<dbReference type="SMART" id="SM00880">
    <property type="entry name" value="CHAD"/>
    <property type="match status" value="1"/>
</dbReference>
<dbReference type="PANTHER" id="PTHR39339:SF1">
    <property type="entry name" value="CHAD DOMAIN-CONTAINING PROTEIN"/>
    <property type="match status" value="1"/>
</dbReference>